<comment type="caution">
    <text evidence="2">The sequence shown here is derived from an EMBL/GenBank/DDBJ whole genome shotgun (WGS) entry which is preliminary data.</text>
</comment>
<keyword evidence="1" id="KW-0812">Transmembrane</keyword>
<keyword evidence="3" id="KW-1185">Reference proteome</keyword>
<sequence>MNQLPPTAATPSIPQLSQNYSVSIWEGIAITAGAVALVMVALMGLGMKAVRYAFDPRRAEAIAQSMISYQIPPSSTGIFGVNIGGLKVAMVISSNPDQADTEPAATALLIVKAPVDDPGSEEHPWKLTDYALSFSEDYPSESQFQVDTAQTTSLSFCGQSVQVLQQFGTLTLVNSNREVAAVRYEAATIFNNSQRLVVLMTTGPQAEKNAAAVFQSLQCKI</sequence>
<dbReference type="OrthoDB" id="529696at2"/>
<protein>
    <submittedName>
        <fullName evidence="2">Uncharacterized protein</fullName>
    </submittedName>
</protein>
<evidence type="ECO:0000256" key="1">
    <source>
        <dbReference type="SAM" id="Phobius"/>
    </source>
</evidence>
<keyword evidence="1" id="KW-0472">Membrane</keyword>
<proteinExistence type="predicted"/>
<reference evidence="2 3" key="1">
    <citation type="journal article" date="2014" name="Mol. Ecol.">
        <title>Evolution of Synechococcus.</title>
        <authorList>
            <person name="Dvorak P."/>
            <person name="Casamatta D."/>
            <person name="Hasler P."/>
            <person name="Poulickova A."/>
            <person name="Ondrej V."/>
            <person name="Sanges R."/>
        </authorList>
    </citation>
    <scope>NUCLEOTIDE SEQUENCE [LARGE SCALE GENOMIC DNA]</scope>
    <source>
        <strain evidence="2 3">CAUP A 1101</strain>
    </source>
</reference>
<organism evidence="2 3">
    <name type="scientific">Neosynechococcus sphagnicola sy1</name>
    <dbReference type="NCBI Taxonomy" id="1497020"/>
    <lineage>
        <taxon>Bacteria</taxon>
        <taxon>Bacillati</taxon>
        <taxon>Cyanobacteriota</taxon>
        <taxon>Cyanophyceae</taxon>
        <taxon>Neosynechococcales</taxon>
        <taxon>Neosynechococcaceae</taxon>
        <taxon>Neosynechococcus</taxon>
    </lineage>
</organism>
<name>A0A098TM44_9CYAN</name>
<dbReference type="RefSeq" id="WP_036531403.1">
    <property type="nucleotide sequence ID" value="NZ_JJML01000008.1"/>
</dbReference>
<dbReference type="EMBL" id="JJML01000008">
    <property type="protein sequence ID" value="KGF73379.1"/>
    <property type="molecule type" value="Genomic_DNA"/>
</dbReference>
<accession>A0A098TM44</accession>
<dbReference type="AlphaFoldDB" id="A0A098TM44"/>
<dbReference type="Proteomes" id="UP000030170">
    <property type="component" value="Unassembled WGS sequence"/>
</dbReference>
<evidence type="ECO:0000313" key="3">
    <source>
        <dbReference type="Proteomes" id="UP000030170"/>
    </source>
</evidence>
<feature type="transmembrane region" description="Helical" evidence="1">
    <location>
        <begin position="24"/>
        <end position="47"/>
    </location>
</feature>
<gene>
    <name evidence="2" type="ORF">DO97_19995</name>
</gene>
<keyword evidence="1" id="KW-1133">Transmembrane helix</keyword>
<evidence type="ECO:0000313" key="2">
    <source>
        <dbReference type="EMBL" id="KGF73379.1"/>
    </source>
</evidence>